<protein>
    <submittedName>
        <fullName evidence="1">Uncharacterized protein</fullName>
    </submittedName>
</protein>
<name>A0A1G9B8T1_9EURY</name>
<sequence length="166" mass="18273">MGICGLMVPAPYGFRPPIQMCRCSLIQTKGEADLGPDEIDREETEVAMVLLGLHHQPSEVGAHAASFPLAAPRAATKRTARIAVCHPTRIISCRLIRIPSRGDQCVRKGWLSRPPLTLLKNRGRSGLLTVEIERESLLIALLCHLLMIHPEPFLCSFEDPAEHLGV</sequence>
<keyword evidence="2" id="KW-1185">Reference proteome</keyword>
<gene>
    <name evidence="1" type="ORF">SAMN04488571_10843</name>
</gene>
<organism evidence="1 2">
    <name type="scientific">Methanoculleus thermophilus</name>
    <dbReference type="NCBI Taxonomy" id="2200"/>
    <lineage>
        <taxon>Archaea</taxon>
        <taxon>Methanobacteriati</taxon>
        <taxon>Methanobacteriota</taxon>
        <taxon>Stenosarchaea group</taxon>
        <taxon>Methanomicrobia</taxon>
        <taxon>Methanomicrobiales</taxon>
        <taxon>Methanomicrobiaceae</taxon>
        <taxon>Methanoculleus</taxon>
    </lineage>
</organism>
<dbReference type="AlphaFoldDB" id="A0A1G9B8T1"/>
<proteinExistence type="predicted"/>
<evidence type="ECO:0000313" key="1">
    <source>
        <dbReference type="EMBL" id="SDK35430.1"/>
    </source>
</evidence>
<dbReference type="Proteomes" id="UP000326500">
    <property type="component" value="Unassembled WGS sequence"/>
</dbReference>
<dbReference type="EMBL" id="FNFT01000008">
    <property type="protein sequence ID" value="SDK35430.1"/>
    <property type="molecule type" value="Genomic_DNA"/>
</dbReference>
<evidence type="ECO:0000313" key="2">
    <source>
        <dbReference type="Proteomes" id="UP000326500"/>
    </source>
</evidence>
<reference evidence="1 2" key="1">
    <citation type="submission" date="2016-10" db="EMBL/GenBank/DDBJ databases">
        <authorList>
            <person name="Varghese N."/>
            <person name="Submissions S."/>
        </authorList>
    </citation>
    <scope>NUCLEOTIDE SEQUENCE [LARGE SCALE GENOMIC DNA]</scope>
    <source>
        <strain evidence="1 2">DSM 2373</strain>
    </source>
</reference>
<accession>A0A1G9B8T1</accession>